<dbReference type="Proteomes" id="UP000316095">
    <property type="component" value="Unassembled WGS sequence"/>
</dbReference>
<accession>A0A5C5XCE4</accession>
<evidence type="ECO:0000313" key="2">
    <source>
        <dbReference type="Proteomes" id="UP000316095"/>
    </source>
</evidence>
<organism evidence="1 2">
    <name type="scientific">Rubinisphaera italica</name>
    <dbReference type="NCBI Taxonomy" id="2527969"/>
    <lineage>
        <taxon>Bacteria</taxon>
        <taxon>Pseudomonadati</taxon>
        <taxon>Planctomycetota</taxon>
        <taxon>Planctomycetia</taxon>
        <taxon>Planctomycetales</taxon>
        <taxon>Planctomycetaceae</taxon>
        <taxon>Rubinisphaera</taxon>
    </lineage>
</organism>
<keyword evidence="2" id="KW-1185">Reference proteome</keyword>
<dbReference type="AlphaFoldDB" id="A0A5C5XCE4"/>
<sequence>MSADQLAAKMWINLWNIINDYPGGNVSMITPDGTAHGPFNAGGAITGPWGIAIDGNDNVWIASSTSHSVAQLRGVHPET</sequence>
<dbReference type="EMBL" id="SJPG01000001">
    <property type="protein sequence ID" value="TWT60690.1"/>
    <property type="molecule type" value="Genomic_DNA"/>
</dbReference>
<proteinExistence type="predicted"/>
<dbReference type="SUPFAM" id="SSF101898">
    <property type="entry name" value="NHL repeat"/>
    <property type="match status" value="1"/>
</dbReference>
<evidence type="ECO:0000313" key="1">
    <source>
        <dbReference type="EMBL" id="TWT60690.1"/>
    </source>
</evidence>
<gene>
    <name evidence="1" type="ORF">Pan54_14170</name>
</gene>
<dbReference type="OrthoDB" id="222110at2"/>
<reference evidence="1 2" key="1">
    <citation type="submission" date="2019-02" db="EMBL/GenBank/DDBJ databases">
        <title>Deep-cultivation of Planctomycetes and their phenomic and genomic characterization uncovers novel biology.</title>
        <authorList>
            <person name="Wiegand S."/>
            <person name="Jogler M."/>
            <person name="Boedeker C."/>
            <person name="Pinto D."/>
            <person name="Vollmers J."/>
            <person name="Rivas-Marin E."/>
            <person name="Kohn T."/>
            <person name="Peeters S.H."/>
            <person name="Heuer A."/>
            <person name="Rast P."/>
            <person name="Oberbeckmann S."/>
            <person name="Bunk B."/>
            <person name="Jeske O."/>
            <person name="Meyerdierks A."/>
            <person name="Storesund J.E."/>
            <person name="Kallscheuer N."/>
            <person name="Luecker S."/>
            <person name="Lage O.M."/>
            <person name="Pohl T."/>
            <person name="Merkel B.J."/>
            <person name="Hornburger P."/>
            <person name="Mueller R.-W."/>
            <person name="Bruemmer F."/>
            <person name="Labrenz M."/>
            <person name="Spormann A.M."/>
            <person name="Op Den Camp H."/>
            <person name="Overmann J."/>
            <person name="Amann R."/>
            <person name="Jetten M.S.M."/>
            <person name="Mascher T."/>
            <person name="Medema M.H."/>
            <person name="Devos D.P."/>
            <person name="Kaster A.-K."/>
            <person name="Ovreas L."/>
            <person name="Rohde M."/>
            <person name="Galperin M.Y."/>
            <person name="Jogler C."/>
        </authorList>
    </citation>
    <scope>NUCLEOTIDE SEQUENCE [LARGE SCALE GENOMIC DNA]</scope>
    <source>
        <strain evidence="1 2">Pan54</strain>
    </source>
</reference>
<dbReference type="RefSeq" id="WP_146502779.1">
    <property type="nucleotide sequence ID" value="NZ_SJPG01000001.1"/>
</dbReference>
<name>A0A5C5XCE4_9PLAN</name>
<evidence type="ECO:0008006" key="3">
    <source>
        <dbReference type="Google" id="ProtNLM"/>
    </source>
</evidence>
<protein>
    <recommendedName>
        <fullName evidence="3">NHL repeat protein</fullName>
    </recommendedName>
</protein>
<dbReference type="InterPro" id="IPR011042">
    <property type="entry name" value="6-blade_b-propeller_TolB-like"/>
</dbReference>
<comment type="caution">
    <text evidence="1">The sequence shown here is derived from an EMBL/GenBank/DDBJ whole genome shotgun (WGS) entry which is preliminary data.</text>
</comment>
<dbReference type="Gene3D" id="2.120.10.30">
    <property type="entry name" value="TolB, C-terminal domain"/>
    <property type="match status" value="1"/>
</dbReference>